<evidence type="ECO:0000256" key="3">
    <source>
        <dbReference type="ARBA" id="ARBA00023052"/>
    </source>
</evidence>
<keyword evidence="3" id="KW-0786">Thiamine pyrophosphate</keyword>
<sequence>MIGNRTPPDSAAIALLQQRAVQLKRNMLVQARGKGQGYLGQGLGIAELFAAMYFHELRYDPQDMTDPDRDRFLVSTGHYAIALWAAFAEIGLIDPAILPTYGADGGQIDMTTFDAVPGVEMTGGSLGQGLGVGVGIALAHKLDGRSARVFVEISDGEVQEGSTWEAAMSGSAFKLDNLVALVDCNGIQADGAIVMNIEPVAQKWQAFGWDVVEIDGNDMAQIVDALNWARAMNQIPKAIVLRTKPGKGLPTLEAREKAHFIRVEQNEWDLLTRELEEQNA</sequence>
<feature type="domain" description="Transketolase N-terminal" evidence="4">
    <location>
        <begin position="20"/>
        <end position="269"/>
    </location>
</feature>
<comment type="cofactor">
    <cofactor evidence="1">
        <name>thiamine diphosphate</name>
        <dbReference type="ChEBI" id="CHEBI:58937"/>
    </cofactor>
</comment>
<dbReference type="Gene3D" id="3.40.50.970">
    <property type="match status" value="1"/>
</dbReference>
<comment type="caution">
    <text evidence="5">The sequence shown here is derived from an EMBL/GenBank/DDBJ whole genome shotgun (WGS) entry which is preliminary data.</text>
</comment>
<dbReference type="EMBL" id="PNOT02000030">
    <property type="protein sequence ID" value="TSE13808.1"/>
    <property type="molecule type" value="Genomic_DNA"/>
</dbReference>
<keyword evidence="6" id="KW-1185">Reference proteome</keyword>
<evidence type="ECO:0000313" key="5">
    <source>
        <dbReference type="EMBL" id="TSE13808.1"/>
    </source>
</evidence>
<evidence type="ECO:0000256" key="2">
    <source>
        <dbReference type="ARBA" id="ARBA00007131"/>
    </source>
</evidence>
<evidence type="ECO:0000259" key="4">
    <source>
        <dbReference type="Pfam" id="PF00456"/>
    </source>
</evidence>
<dbReference type="Proteomes" id="UP000235507">
    <property type="component" value="Unassembled WGS sequence"/>
</dbReference>
<proteinExistence type="inferred from homology"/>
<dbReference type="SUPFAM" id="SSF52518">
    <property type="entry name" value="Thiamin diphosphate-binding fold (THDP-binding)"/>
    <property type="match status" value="1"/>
</dbReference>
<name>A0A8T9B052_9HYPH</name>
<reference evidence="5" key="1">
    <citation type="submission" date="2019-07" db="EMBL/GenBank/DDBJ databases">
        <title>Mesorhizobum intechiensis sp. nov. isolated from nodules of Lotus tenuis growing in lowlands of the Flooding Pampa, Argentina.</title>
        <authorList>
            <person name="Estrella M.J."/>
            <person name="Torres Tejerizo G.A."/>
            <person name="Cumpa Velazquez L.M."/>
            <person name="Fontana F."/>
            <person name="Hansen L."/>
            <person name="Pistorio M."/>
            <person name="Sannazzaro A.I."/>
        </authorList>
    </citation>
    <scope>NUCLEOTIDE SEQUENCE</scope>
    <source>
        <strain evidence="5">BD68</strain>
    </source>
</reference>
<dbReference type="InterPro" id="IPR029061">
    <property type="entry name" value="THDP-binding"/>
</dbReference>
<protein>
    <submittedName>
        <fullName evidence="5">Transketolase</fullName>
    </submittedName>
</protein>
<evidence type="ECO:0000256" key="1">
    <source>
        <dbReference type="ARBA" id="ARBA00001964"/>
    </source>
</evidence>
<dbReference type="PANTHER" id="PTHR47514">
    <property type="entry name" value="TRANSKETOLASE N-TERMINAL SECTION-RELATED"/>
    <property type="match status" value="1"/>
</dbReference>
<dbReference type="Pfam" id="PF00456">
    <property type="entry name" value="Transketolase_N"/>
    <property type="match status" value="1"/>
</dbReference>
<dbReference type="RefSeq" id="WP_143972760.1">
    <property type="nucleotide sequence ID" value="NZ_PNOT02000030.1"/>
</dbReference>
<comment type="similarity">
    <text evidence="2">Belongs to the transketolase family.</text>
</comment>
<dbReference type="OrthoDB" id="8732661at2"/>
<dbReference type="PANTHER" id="PTHR47514:SF1">
    <property type="entry name" value="TRANSKETOLASE N-TERMINAL SECTION-RELATED"/>
    <property type="match status" value="1"/>
</dbReference>
<evidence type="ECO:0000313" key="6">
    <source>
        <dbReference type="Proteomes" id="UP000235507"/>
    </source>
</evidence>
<dbReference type="AlphaFoldDB" id="A0A8T9B052"/>
<dbReference type="InterPro" id="IPR005474">
    <property type="entry name" value="Transketolase_N"/>
</dbReference>
<gene>
    <name evidence="5" type="ORF">C1D09_002095</name>
</gene>
<accession>A0A8T9B052</accession>
<organism evidence="5 6">
    <name type="scientific">Mesorhizobium intechi</name>
    <dbReference type="NCBI Taxonomy" id="537601"/>
    <lineage>
        <taxon>Bacteria</taxon>
        <taxon>Pseudomonadati</taxon>
        <taxon>Pseudomonadota</taxon>
        <taxon>Alphaproteobacteria</taxon>
        <taxon>Hyphomicrobiales</taxon>
        <taxon>Phyllobacteriaceae</taxon>
        <taxon>Mesorhizobium</taxon>
    </lineage>
</organism>